<evidence type="ECO:0000313" key="4">
    <source>
        <dbReference type="EMBL" id="OHX13509.1"/>
    </source>
</evidence>
<accession>A0A1S1X240</accession>
<dbReference type="Proteomes" id="UP000180280">
    <property type="component" value="Unassembled WGS sequence"/>
</dbReference>
<dbReference type="EMBL" id="MKCT01000001">
    <property type="protein sequence ID" value="OHX21965.1"/>
    <property type="molecule type" value="Genomic_DNA"/>
</dbReference>
<protein>
    <recommendedName>
        <fullName evidence="3">Glycine zipper 2TM domain-containing protein</fullName>
    </recommendedName>
</protein>
<dbReference type="NCBIfam" id="NF008437">
    <property type="entry name" value="PRK11280.1"/>
    <property type="match status" value="1"/>
</dbReference>
<keyword evidence="7" id="KW-1185">Reference proteome</keyword>
<dbReference type="Pfam" id="PF05433">
    <property type="entry name" value="Rick_17kDa_Anti"/>
    <property type="match status" value="1"/>
</dbReference>
<dbReference type="InterPro" id="IPR008816">
    <property type="entry name" value="Gly_zipper_2TM_dom"/>
</dbReference>
<dbReference type="EMBL" id="MKCS01000001">
    <property type="protein sequence ID" value="OHX13509.1"/>
    <property type="molecule type" value="Genomic_DNA"/>
</dbReference>
<comment type="caution">
    <text evidence="4">The sequence shown here is derived from an EMBL/GenBank/DDBJ whole genome shotgun (WGS) entry which is preliminary data.</text>
</comment>
<dbReference type="OrthoDB" id="9132795at2"/>
<dbReference type="AlphaFoldDB" id="A0A1S1X240"/>
<dbReference type="PANTHER" id="PTHR35603">
    <property type="match status" value="1"/>
</dbReference>
<dbReference type="Proteomes" id="UP000180088">
    <property type="component" value="Unassembled WGS sequence"/>
</dbReference>
<proteinExistence type="predicted"/>
<name>A0A1S1X240_9NEIS</name>
<keyword evidence="2" id="KW-0472">Membrane</keyword>
<reference evidence="6 7" key="1">
    <citation type="submission" date="2016-09" db="EMBL/GenBank/DDBJ databases">
        <title>Chromobacterium muskegensis sp. nov., an insecticidal bacterium isolated from Sphagnum bogs.</title>
        <authorList>
            <person name="Sparks M.E."/>
            <person name="Blackburn M.B."/>
            <person name="Gundersen-Rindal D.E."/>
            <person name="Mitchell A."/>
            <person name="Farrar R."/>
            <person name="Kuhar D."/>
        </authorList>
    </citation>
    <scope>NUCLEOTIDE SEQUENCE [LARGE SCALE GENOMIC DNA]</scope>
    <source>
        <strain evidence="5 7">14B-1</strain>
        <strain evidence="4 6">37-2</strain>
    </source>
</reference>
<dbReference type="GO" id="GO:0019867">
    <property type="term" value="C:outer membrane"/>
    <property type="evidence" value="ECO:0007669"/>
    <property type="project" value="InterPro"/>
</dbReference>
<evidence type="ECO:0000313" key="6">
    <source>
        <dbReference type="Proteomes" id="UP000180088"/>
    </source>
</evidence>
<comment type="subcellular location">
    <subcellularLocation>
        <location evidence="1">Membrane</location>
    </subcellularLocation>
</comment>
<organism evidence="4 6">
    <name type="scientific">Chromobacterium sphagni</name>
    <dbReference type="NCBI Taxonomy" id="1903179"/>
    <lineage>
        <taxon>Bacteria</taxon>
        <taxon>Pseudomonadati</taxon>
        <taxon>Pseudomonadota</taxon>
        <taxon>Betaproteobacteria</taxon>
        <taxon>Neisseriales</taxon>
        <taxon>Chromobacteriaceae</taxon>
        <taxon>Chromobacterium</taxon>
    </lineage>
</organism>
<gene>
    <name evidence="5" type="ORF">BI344_05570</name>
    <name evidence="4" type="ORF">BI347_08280</name>
</gene>
<sequence>MKQSVLIASVLGGGIALGAIGVAGIQALKPATPAVVATASAPQALASAPAAQILAPAAASTVVAQATPQPVAPVVVAPAPAPTVKPKPVHSSYAKILGVSPIKQTVSEPKQVCHQEQVTHQAPVQDNNRIAGSVLGGVVGGLLGNQVGGGNGKKAATVLGALAGGFAGNKVQEGIQQRDQVTSTQTICNTENVDSEKVVGYNVRYSLDGKTATVRMDERPQGKTLPARDGKLLM</sequence>
<dbReference type="PANTHER" id="PTHR35603:SF2">
    <property type="entry name" value="OUTER MEMBRANE LIPOPROTEIN"/>
    <property type="match status" value="1"/>
</dbReference>
<evidence type="ECO:0000256" key="1">
    <source>
        <dbReference type="ARBA" id="ARBA00004370"/>
    </source>
</evidence>
<evidence type="ECO:0000313" key="5">
    <source>
        <dbReference type="EMBL" id="OHX21965.1"/>
    </source>
</evidence>
<evidence type="ECO:0000259" key="3">
    <source>
        <dbReference type="Pfam" id="PF05433"/>
    </source>
</evidence>
<feature type="domain" description="Glycine zipper 2TM" evidence="3">
    <location>
        <begin position="132"/>
        <end position="172"/>
    </location>
</feature>
<evidence type="ECO:0000313" key="7">
    <source>
        <dbReference type="Proteomes" id="UP000180280"/>
    </source>
</evidence>
<dbReference type="InterPro" id="IPR051407">
    <property type="entry name" value="Bact_OM_lipoprot/Surf_antigen"/>
</dbReference>
<evidence type="ECO:0000256" key="2">
    <source>
        <dbReference type="ARBA" id="ARBA00023136"/>
    </source>
</evidence>
<dbReference type="STRING" id="1903179.BI347_08280"/>
<dbReference type="RefSeq" id="WP_071111914.1">
    <property type="nucleotide sequence ID" value="NZ_MKCS01000001.1"/>
</dbReference>